<evidence type="ECO:0000313" key="1">
    <source>
        <dbReference type="EMBL" id="MPN02356.1"/>
    </source>
</evidence>
<proteinExistence type="predicted"/>
<accession>A0A645ELN5</accession>
<sequence length="153" mass="16939">MVESFQRHAGIERAVADHGDDFAPGIRRLRRAHAQRRRKRDSGMARAVAVEVAFVTDRESATAAEPAQRGECFPTAGQNLVTVALMADIPDDPVIGRPESAQQRYGQFDHAKVGAQMAAVGGDHPEQRGAKLGRQLNKLFLRQRREIRRAIYG</sequence>
<dbReference type="EMBL" id="VSSQ01048299">
    <property type="protein sequence ID" value="MPN02356.1"/>
    <property type="molecule type" value="Genomic_DNA"/>
</dbReference>
<gene>
    <name evidence="1" type="ORF">SDC9_149572</name>
</gene>
<comment type="caution">
    <text evidence="1">The sequence shown here is derived from an EMBL/GenBank/DDBJ whole genome shotgun (WGS) entry which is preliminary data.</text>
</comment>
<protein>
    <submittedName>
        <fullName evidence="1">Uncharacterized protein</fullName>
    </submittedName>
</protein>
<reference evidence="1" key="1">
    <citation type="submission" date="2019-08" db="EMBL/GenBank/DDBJ databases">
        <authorList>
            <person name="Kucharzyk K."/>
            <person name="Murdoch R.W."/>
            <person name="Higgins S."/>
            <person name="Loffler F."/>
        </authorList>
    </citation>
    <scope>NUCLEOTIDE SEQUENCE</scope>
</reference>
<organism evidence="1">
    <name type="scientific">bioreactor metagenome</name>
    <dbReference type="NCBI Taxonomy" id="1076179"/>
    <lineage>
        <taxon>unclassified sequences</taxon>
        <taxon>metagenomes</taxon>
        <taxon>ecological metagenomes</taxon>
    </lineage>
</organism>
<name>A0A645ELN5_9ZZZZ</name>
<dbReference type="AlphaFoldDB" id="A0A645ELN5"/>